<dbReference type="InterPro" id="IPR004210">
    <property type="entry name" value="BESS_motif"/>
</dbReference>
<feature type="compositionally biased region" description="Low complexity" evidence="2">
    <location>
        <begin position="28"/>
        <end position="40"/>
    </location>
</feature>
<organism evidence="4 5">
    <name type="scientific">Danionella cerebrum</name>
    <dbReference type="NCBI Taxonomy" id="2873325"/>
    <lineage>
        <taxon>Eukaryota</taxon>
        <taxon>Metazoa</taxon>
        <taxon>Chordata</taxon>
        <taxon>Craniata</taxon>
        <taxon>Vertebrata</taxon>
        <taxon>Euteleostomi</taxon>
        <taxon>Actinopterygii</taxon>
        <taxon>Neopterygii</taxon>
        <taxon>Teleostei</taxon>
        <taxon>Ostariophysi</taxon>
        <taxon>Cypriniformes</taxon>
        <taxon>Danionidae</taxon>
        <taxon>Danioninae</taxon>
        <taxon>Danionella</taxon>
    </lineage>
</organism>
<dbReference type="GO" id="GO:0005634">
    <property type="term" value="C:nucleus"/>
    <property type="evidence" value="ECO:0007669"/>
    <property type="project" value="UniProtKB-SubCell"/>
</dbReference>
<comment type="subcellular location">
    <subcellularLocation>
        <location evidence="1">Nucleus</location>
    </subcellularLocation>
</comment>
<evidence type="ECO:0000256" key="2">
    <source>
        <dbReference type="SAM" id="MobiDB-lite"/>
    </source>
</evidence>
<name>A0A553QE58_9TELE</name>
<comment type="caution">
    <text evidence="4">The sequence shown here is derived from an EMBL/GenBank/DDBJ whole genome shotgun (WGS) entry which is preliminary data.</text>
</comment>
<feature type="region of interest" description="Disordered" evidence="2">
    <location>
        <begin position="14"/>
        <end position="40"/>
    </location>
</feature>
<evidence type="ECO:0000256" key="1">
    <source>
        <dbReference type="PROSITE-ProRule" id="PRU00371"/>
    </source>
</evidence>
<keyword evidence="5" id="KW-1185">Reference proteome</keyword>
<accession>A0A553QE58</accession>
<sequence length="178" mass="20457">MNLPASEEIEVVLEDTQTQGSDAEEVAISDSSPSSITSASALLPTSSVSCTPAPKENVKKRKRLDSPEFLEKYLESRLNYREERQREREMRRKEKEEHRQQKELKRIKEETEEQQKDDSYMFFVSMLPLLRSLPAAQKSLIKFKIHHMLYEAAYGQAPSVPPGQLSAMLPVFVKEETL</sequence>
<dbReference type="OrthoDB" id="292693at2759"/>
<dbReference type="Pfam" id="PF02944">
    <property type="entry name" value="BESS"/>
    <property type="match status" value="1"/>
</dbReference>
<evidence type="ECO:0000313" key="5">
    <source>
        <dbReference type="Proteomes" id="UP000316079"/>
    </source>
</evidence>
<dbReference type="EMBL" id="SRMA01026062">
    <property type="protein sequence ID" value="TRY88218.1"/>
    <property type="molecule type" value="Genomic_DNA"/>
</dbReference>
<gene>
    <name evidence="4" type="ORF">DNTS_026904</name>
</gene>
<keyword evidence="1" id="KW-0539">Nucleus</keyword>
<feature type="region of interest" description="Disordered" evidence="2">
    <location>
        <begin position="80"/>
        <end position="112"/>
    </location>
</feature>
<protein>
    <recommendedName>
        <fullName evidence="3">BESS domain-containing protein</fullName>
    </recommendedName>
</protein>
<feature type="domain" description="BESS" evidence="3">
    <location>
        <begin position="116"/>
        <end position="155"/>
    </location>
</feature>
<reference evidence="4 5" key="1">
    <citation type="journal article" date="2019" name="Sci. Data">
        <title>Hybrid genome assembly and annotation of Danionella translucida.</title>
        <authorList>
            <person name="Kadobianskyi M."/>
            <person name="Schulze L."/>
            <person name="Schuelke M."/>
            <person name="Judkewitz B."/>
        </authorList>
    </citation>
    <scope>NUCLEOTIDE SEQUENCE [LARGE SCALE GENOMIC DNA]</scope>
    <source>
        <strain evidence="4 5">Bolton</strain>
    </source>
</reference>
<proteinExistence type="predicted"/>
<dbReference type="AlphaFoldDB" id="A0A553QE58"/>
<dbReference type="Proteomes" id="UP000316079">
    <property type="component" value="Unassembled WGS sequence"/>
</dbReference>
<dbReference type="GO" id="GO:0003677">
    <property type="term" value="F:DNA binding"/>
    <property type="evidence" value="ECO:0007669"/>
    <property type="project" value="InterPro"/>
</dbReference>
<dbReference type="PROSITE" id="PS51031">
    <property type="entry name" value="BESS"/>
    <property type="match status" value="1"/>
</dbReference>
<evidence type="ECO:0000313" key="4">
    <source>
        <dbReference type="EMBL" id="TRY88218.1"/>
    </source>
</evidence>
<evidence type="ECO:0000259" key="3">
    <source>
        <dbReference type="PROSITE" id="PS51031"/>
    </source>
</evidence>